<dbReference type="AlphaFoldDB" id="A0A0U3HN63"/>
<dbReference type="Proteomes" id="UP000069015">
    <property type="component" value="Chromosome 1"/>
</dbReference>
<evidence type="ECO:0008006" key="3">
    <source>
        <dbReference type="Google" id="ProtNLM"/>
    </source>
</evidence>
<dbReference type="EMBL" id="CP013611">
    <property type="protein sequence ID" value="ALU42713.1"/>
    <property type="molecule type" value="Genomic_DNA"/>
</dbReference>
<organism evidence="1 2">
    <name type="scientific">Pseudoalteromonas rubra</name>
    <dbReference type="NCBI Taxonomy" id="43658"/>
    <lineage>
        <taxon>Bacteria</taxon>
        <taxon>Pseudomonadati</taxon>
        <taxon>Pseudomonadota</taxon>
        <taxon>Gammaproteobacteria</taxon>
        <taxon>Alteromonadales</taxon>
        <taxon>Pseudoalteromonadaceae</taxon>
        <taxon>Pseudoalteromonas</taxon>
    </lineage>
</organism>
<accession>A0A0U3HN63</accession>
<evidence type="ECO:0000313" key="1">
    <source>
        <dbReference type="EMBL" id="ALU42713.1"/>
    </source>
</evidence>
<protein>
    <recommendedName>
        <fullName evidence="3">HEAT repeat domain-containing protein</fullName>
    </recommendedName>
</protein>
<gene>
    <name evidence="1" type="ORF">AT705_06920</name>
</gene>
<reference evidence="1 2" key="1">
    <citation type="submission" date="2015-12" db="EMBL/GenBank/DDBJ databases">
        <title>Complete genome sequence of Pseudoalteromonas rubra SCSIO 6842, harboring a conjugative plasmid.</title>
        <authorList>
            <person name="Li B."/>
            <person name="Wang X."/>
        </authorList>
    </citation>
    <scope>NUCLEOTIDE SEQUENCE [LARGE SCALE GENOMIC DNA]</scope>
    <source>
        <strain evidence="1 2">SCSIO 6842</strain>
    </source>
</reference>
<name>A0A0U3HN63_9GAMM</name>
<evidence type="ECO:0000313" key="2">
    <source>
        <dbReference type="Proteomes" id="UP000069015"/>
    </source>
</evidence>
<dbReference type="KEGG" id="prr:AT705_06920"/>
<proteinExistence type="predicted"/>
<dbReference type="RefSeq" id="WP_058796033.1">
    <property type="nucleotide sequence ID" value="NZ_CP013611.1"/>
</dbReference>
<sequence>MADKSLTPHYPSTRNALAEVLIATAREAIPTRIPYTLAWLTGQGQETIELFSWSAQHHPDHNVRRSSIYYISILEGEEEVTASILYSRIHDLVYSVRELALELRFKRLIGEI</sequence>